<dbReference type="RefSeq" id="WP_036176419.1">
    <property type="nucleotide sequence ID" value="NZ_AVCZ01000017.1"/>
</dbReference>
<dbReference type="GO" id="GO:0003700">
    <property type="term" value="F:DNA-binding transcription factor activity"/>
    <property type="evidence" value="ECO:0007669"/>
    <property type="project" value="TreeGrafter"/>
</dbReference>
<dbReference type="InterPro" id="IPR014710">
    <property type="entry name" value="RmlC-like_jellyroll"/>
</dbReference>
<dbReference type="Gene3D" id="1.10.260.40">
    <property type="entry name" value="lambda repressor-like DNA-binding domains"/>
    <property type="match status" value="1"/>
</dbReference>
<dbReference type="SMART" id="SM00530">
    <property type="entry name" value="HTH_XRE"/>
    <property type="match status" value="1"/>
</dbReference>
<keyword evidence="2" id="KW-0238">DNA-binding</keyword>
<dbReference type="InterPro" id="IPR011051">
    <property type="entry name" value="RmlC_Cupin_sf"/>
</dbReference>
<dbReference type="eggNOG" id="COG1396">
    <property type="taxonomic scope" value="Bacteria"/>
</dbReference>
<dbReference type="AlphaFoldDB" id="A0A0A3J0K1"/>
<keyword evidence="3" id="KW-0804">Transcription</keyword>
<evidence type="ECO:0000259" key="4">
    <source>
        <dbReference type="PROSITE" id="PS50943"/>
    </source>
</evidence>
<evidence type="ECO:0000256" key="3">
    <source>
        <dbReference type="ARBA" id="ARBA00023163"/>
    </source>
</evidence>
<gene>
    <name evidence="5" type="ORF">CD30_10775</name>
</gene>
<dbReference type="CDD" id="cd00093">
    <property type="entry name" value="HTH_XRE"/>
    <property type="match status" value="1"/>
</dbReference>
<dbReference type="InterPro" id="IPR050807">
    <property type="entry name" value="TransReg_Diox_bact_type"/>
</dbReference>
<keyword evidence="6" id="KW-1185">Reference proteome</keyword>
<evidence type="ECO:0000256" key="1">
    <source>
        <dbReference type="ARBA" id="ARBA00023015"/>
    </source>
</evidence>
<dbReference type="Pfam" id="PF01381">
    <property type="entry name" value="HTH_3"/>
    <property type="match status" value="1"/>
</dbReference>
<dbReference type="GO" id="GO:0003677">
    <property type="term" value="F:DNA binding"/>
    <property type="evidence" value="ECO:0007669"/>
    <property type="project" value="UniProtKB-KW"/>
</dbReference>
<dbReference type="InterPro" id="IPR010982">
    <property type="entry name" value="Lambda_DNA-bd_dom_sf"/>
</dbReference>
<dbReference type="EMBL" id="JPVQ01000017">
    <property type="protein sequence ID" value="KGR90549.1"/>
    <property type="molecule type" value="Genomic_DNA"/>
</dbReference>
<dbReference type="InterPro" id="IPR001387">
    <property type="entry name" value="Cro/C1-type_HTH"/>
</dbReference>
<dbReference type="Proteomes" id="UP000030595">
    <property type="component" value="Unassembled WGS sequence"/>
</dbReference>
<proteinExistence type="predicted"/>
<dbReference type="PANTHER" id="PTHR46797:SF23">
    <property type="entry name" value="HTH-TYPE TRANSCRIPTIONAL REGULATOR SUTR"/>
    <property type="match status" value="1"/>
</dbReference>
<dbReference type="InterPro" id="IPR013096">
    <property type="entry name" value="Cupin_2"/>
</dbReference>
<dbReference type="PANTHER" id="PTHR46797">
    <property type="entry name" value="HTH-TYPE TRANSCRIPTIONAL REGULATOR"/>
    <property type="match status" value="1"/>
</dbReference>
<comment type="caution">
    <text evidence="5">The sequence shown here is derived from an EMBL/GenBank/DDBJ whole genome shotgun (WGS) entry which is preliminary data.</text>
</comment>
<dbReference type="eggNOG" id="COG0662">
    <property type="taxonomic scope" value="Bacteria"/>
</dbReference>
<reference evidence="5 6" key="1">
    <citation type="submission" date="2014-02" db="EMBL/GenBank/DDBJ databases">
        <title>Draft genome sequence of Lysinibacillus massiliensis CCUG 49529.</title>
        <authorList>
            <person name="Zhang F."/>
            <person name="Wang G."/>
            <person name="Zhang L."/>
        </authorList>
    </citation>
    <scope>NUCLEOTIDE SEQUENCE [LARGE SCALE GENOMIC DNA]</scope>
    <source>
        <strain evidence="5 6">CCUG 49529</strain>
    </source>
</reference>
<evidence type="ECO:0000313" key="6">
    <source>
        <dbReference type="Proteomes" id="UP000030595"/>
    </source>
</evidence>
<dbReference type="OrthoDB" id="9781521at2"/>
<sequence length="183" mass="20576">MEQMSKNIGFQLKRFRSLRGLSLDDVAKATGVSKAQLAQIEKGEANPTVSTIWKIATGLKVSFSTLMQPSKEYFQKYGANSESPAVEEDGKYRVYSIVPYDPKRGWELFKVEIDPGVIHKSEAHPEGVEETITVIKGQAVIQCGDMKEVLNEGETLIFSGHQSHQYENLTNDITMLYLIIQYQ</sequence>
<keyword evidence="1" id="KW-0805">Transcription regulation</keyword>
<feature type="domain" description="HTH cro/C1-type" evidence="4">
    <location>
        <begin position="12"/>
        <end position="66"/>
    </location>
</feature>
<dbReference type="Gene3D" id="2.60.120.10">
    <property type="entry name" value="Jelly Rolls"/>
    <property type="match status" value="1"/>
</dbReference>
<dbReference type="CDD" id="cd02209">
    <property type="entry name" value="cupin_XRE_C"/>
    <property type="match status" value="1"/>
</dbReference>
<dbReference type="SUPFAM" id="SSF47413">
    <property type="entry name" value="lambda repressor-like DNA-binding domains"/>
    <property type="match status" value="1"/>
</dbReference>
<name>A0A0A3J0K1_9BACL</name>
<organism evidence="5 6">
    <name type="scientific">Ureibacillus massiliensis 4400831 = CIP 108448 = CCUG 49529</name>
    <dbReference type="NCBI Taxonomy" id="1211035"/>
    <lineage>
        <taxon>Bacteria</taxon>
        <taxon>Bacillati</taxon>
        <taxon>Bacillota</taxon>
        <taxon>Bacilli</taxon>
        <taxon>Bacillales</taxon>
        <taxon>Caryophanaceae</taxon>
        <taxon>Ureibacillus</taxon>
    </lineage>
</organism>
<accession>A0A0A3J0K1</accession>
<dbReference type="GO" id="GO:0005829">
    <property type="term" value="C:cytosol"/>
    <property type="evidence" value="ECO:0007669"/>
    <property type="project" value="TreeGrafter"/>
</dbReference>
<evidence type="ECO:0000313" key="5">
    <source>
        <dbReference type="EMBL" id="KGR90549.1"/>
    </source>
</evidence>
<evidence type="ECO:0000256" key="2">
    <source>
        <dbReference type="ARBA" id="ARBA00023125"/>
    </source>
</evidence>
<dbReference type="SUPFAM" id="SSF51182">
    <property type="entry name" value="RmlC-like cupins"/>
    <property type="match status" value="1"/>
</dbReference>
<dbReference type="Pfam" id="PF07883">
    <property type="entry name" value="Cupin_2"/>
    <property type="match status" value="1"/>
</dbReference>
<protein>
    <submittedName>
        <fullName evidence="5">Transcriptional regulator</fullName>
    </submittedName>
</protein>
<dbReference type="PROSITE" id="PS50943">
    <property type="entry name" value="HTH_CROC1"/>
    <property type="match status" value="1"/>
</dbReference>